<evidence type="ECO:0000256" key="2">
    <source>
        <dbReference type="SAM" id="Phobius"/>
    </source>
</evidence>
<feature type="domain" description="AMP-activated protein kinase glycogen-binding" evidence="3">
    <location>
        <begin position="244"/>
        <end position="323"/>
    </location>
</feature>
<feature type="domain" description="AMP-activated protein kinase glycogen-binding" evidence="3">
    <location>
        <begin position="168"/>
        <end position="241"/>
    </location>
</feature>
<evidence type="ECO:0000313" key="5">
    <source>
        <dbReference type="Proteomes" id="UP000808337"/>
    </source>
</evidence>
<dbReference type="Pfam" id="PF16561">
    <property type="entry name" value="AMPK1_CBM"/>
    <property type="match status" value="2"/>
</dbReference>
<keyword evidence="2" id="KW-0812">Transmembrane</keyword>
<dbReference type="PANTHER" id="PTHR10343">
    <property type="entry name" value="5'-AMP-ACTIVATED PROTEIN KINASE , BETA SUBUNIT"/>
    <property type="match status" value="1"/>
</dbReference>
<gene>
    <name evidence="4" type="ORF">IPP15_15540</name>
</gene>
<evidence type="ECO:0000259" key="3">
    <source>
        <dbReference type="Pfam" id="PF16561"/>
    </source>
</evidence>
<evidence type="ECO:0000256" key="1">
    <source>
        <dbReference type="ARBA" id="ARBA00010926"/>
    </source>
</evidence>
<proteinExistence type="inferred from homology"/>
<keyword evidence="2" id="KW-1133">Transmembrane helix</keyword>
<keyword evidence="2" id="KW-0472">Membrane</keyword>
<dbReference type="InterPro" id="IPR032640">
    <property type="entry name" value="AMPK1_CBM"/>
</dbReference>
<dbReference type="CDD" id="cd02859">
    <property type="entry name" value="E_set_AMPKbeta_like_N"/>
    <property type="match status" value="2"/>
</dbReference>
<comment type="caution">
    <text evidence="4">The sequence shown here is derived from an EMBL/GenBank/DDBJ whole genome shotgun (WGS) entry which is preliminary data.</text>
</comment>
<name>A0A9D7XTJ1_9BACT</name>
<dbReference type="SUPFAM" id="SSF81296">
    <property type="entry name" value="E set domains"/>
    <property type="match status" value="2"/>
</dbReference>
<feature type="transmembrane region" description="Helical" evidence="2">
    <location>
        <begin position="7"/>
        <end position="26"/>
    </location>
</feature>
<evidence type="ECO:0000313" key="4">
    <source>
        <dbReference type="EMBL" id="MBK9983758.1"/>
    </source>
</evidence>
<organism evidence="4 5">
    <name type="scientific">Candidatus Opimibacter skivensis</name>
    <dbReference type="NCBI Taxonomy" id="2982028"/>
    <lineage>
        <taxon>Bacteria</taxon>
        <taxon>Pseudomonadati</taxon>
        <taxon>Bacteroidota</taxon>
        <taxon>Saprospiria</taxon>
        <taxon>Saprospirales</taxon>
        <taxon>Saprospiraceae</taxon>
        <taxon>Candidatus Opimibacter</taxon>
    </lineage>
</organism>
<protein>
    <submittedName>
        <fullName evidence="4">Glycogen-binding domain-containing protein</fullName>
    </submittedName>
</protein>
<dbReference type="PANTHER" id="PTHR10343:SF84">
    <property type="entry name" value="5'-AMP-ACTIVATED PROTEIN KINASE SUBUNIT BETA-1"/>
    <property type="match status" value="1"/>
</dbReference>
<dbReference type="InterPro" id="IPR013783">
    <property type="entry name" value="Ig-like_fold"/>
</dbReference>
<accession>A0A9D7XTJ1</accession>
<dbReference type="InterPro" id="IPR014756">
    <property type="entry name" value="Ig_E-set"/>
</dbReference>
<comment type="similarity">
    <text evidence="1">Belongs to the 5'-AMP-activated protein kinase beta subunit family.</text>
</comment>
<dbReference type="EMBL" id="JADKGY010000025">
    <property type="protein sequence ID" value="MBK9983758.1"/>
    <property type="molecule type" value="Genomic_DNA"/>
</dbReference>
<dbReference type="Gene3D" id="2.60.40.10">
    <property type="entry name" value="Immunoglobulins"/>
    <property type="match status" value="3"/>
</dbReference>
<dbReference type="AlphaFoldDB" id="A0A9D7XTJ1"/>
<dbReference type="InterPro" id="IPR050827">
    <property type="entry name" value="CRP1_MDG1_kinase"/>
</dbReference>
<sequence>MKIKIEYYLKLVVGFVMFWLLPAIAISQHPADPYYLDGQDVVFVFDVRDYAKALQSKGKDNVDFADLHIDDVAISGKFNGWSKKGWHMEKKGEFLFELRKKILDFNDAFPLEFRYIINGKYIAEQNRIKADEKNYSDKFLRDVYKLDLSVLKCTDQGNTRFYLKGFPQAKEVVLAGTFNGWDEHTTLMQKTADGWELKADLPPGRYEYKFIVDGVWMHDPASKENVRNEHNTFNSVLNITAPITFKLQGFPKANKVILTGSFVDWNENKIKMTLINDVWTSSQQLNAGKHQYKFIVDGKWYTDPVNPIVEDDGKGNLNSILFVR</sequence>
<reference evidence="4 5" key="1">
    <citation type="submission" date="2020-10" db="EMBL/GenBank/DDBJ databases">
        <title>Connecting structure to function with the recovery of over 1000 high-quality activated sludge metagenome-assembled genomes encoding full-length rRNA genes using long-read sequencing.</title>
        <authorList>
            <person name="Singleton C.M."/>
            <person name="Petriglieri F."/>
            <person name="Kristensen J.M."/>
            <person name="Kirkegaard R.H."/>
            <person name="Michaelsen T.Y."/>
            <person name="Andersen M.H."/>
            <person name="Karst S.M."/>
            <person name="Dueholm M.S."/>
            <person name="Nielsen P.H."/>
            <person name="Albertsen M."/>
        </authorList>
    </citation>
    <scope>NUCLEOTIDE SEQUENCE [LARGE SCALE GENOMIC DNA]</scope>
    <source>
        <strain evidence="4">Ribe_18-Q3-R11-54_MAXAC.273</strain>
    </source>
</reference>
<dbReference type="Proteomes" id="UP000808337">
    <property type="component" value="Unassembled WGS sequence"/>
</dbReference>